<gene>
    <name evidence="11" type="primary">nadD</name>
    <name evidence="13" type="ORF">SAMN02745130_02678</name>
</gene>
<sequence length="205" mass="23114">MIGIMGGTFDPIHFAHLRTALEIAESCGMEQLRFIPGSVPPHRPQPKASAEQRWEMVNLAIAGEPLFQADRRELDRQGNSYTVDTLSSLRADLGTKLPLAFVLGMDAFLAFRSWHRWQDIMQLAHLVVMSRPGYAPDPQDWYGELLAQTTCELRSTAAGRVTFLSVTPLEISATKIREACKAKKSVRFLLPDAVYQYIQEHSLYH</sequence>
<organism evidence="13 14">
    <name type="scientific">Thiothrix eikelboomii</name>
    <dbReference type="NCBI Taxonomy" id="92487"/>
    <lineage>
        <taxon>Bacteria</taxon>
        <taxon>Pseudomonadati</taxon>
        <taxon>Pseudomonadota</taxon>
        <taxon>Gammaproteobacteria</taxon>
        <taxon>Thiotrichales</taxon>
        <taxon>Thiotrichaceae</taxon>
        <taxon>Thiothrix</taxon>
    </lineage>
</organism>
<dbReference type="InterPro" id="IPR014729">
    <property type="entry name" value="Rossmann-like_a/b/a_fold"/>
</dbReference>
<protein>
    <recommendedName>
        <fullName evidence="11">Probable nicotinate-nucleotide adenylyltransferase</fullName>
        <ecNumber evidence="11">2.7.7.18</ecNumber>
    </recommendedName>
    <alternativeName>
        <fullName evidence="11">Deamido-NAD(+) diphosphorylase</fullName>
    </alternativeName>
    <alternativeName>
        <fullName evidence="11">Deamido-NAD(+) pyrophosphorylase</fullName>
    </alternativeName>
    <alternativeName>
        <fullName evidence="11">Nicotinate mononucleotide adenylyltransferase</fullName>
        <shortName evidence="11">NaMN adenylyltransferase</shortName>
    </alternativeName>
</protein>
<dbReference type="PANTHER" id="PTHR39321">
    <property type="entry name" value="NICOTINATE-NUCLEOTIDE ADENYLYLTRANSFERASE-RELATED"/>
    <property type="match status" value="1"/>
</dbReference>
<dbReference type="CDD" id="cd02165">
    <property type="entry name" value="NMNAT"/>
    <property type="match status" value="1"/>
</dbReference>
<evidence type="ECO:0000313" key="13">
    <source>
        <dbReference type="EMBL" id="SKA86129.1"/>
    </source>
</evidence>
<dbReference type="EC" id="2.7.7.18" evidence="11"/>
<reference evidence="13 14" key="1">
    <citation type="submission" date="2017-02" db="EMBL/GenBank/DDBJ databases">
        <authorList>
            <person name="Peterson S.W."/>
        </authorList>
    </citation>
    <scope>NUCLEOTIDE SEQUENCE [LARGE SCALE GENOMIC DNA]</scope>
    <source>
        <strain evidence="13 14">ATCC 49788</strain>
    </source>
</reference>
<dbReference type="GO" id="GO:0004515">
    <property type="term" value="F:nicotinate-nucleotide adenylyltransferase activity"/>
    <property type="evidence" value="ECO:0007669"/>
    <property type="project" value="UniProtKB-UniRule"/>
</dbReference>
<proteinExistence type="inferred from homology"/>
<comment type="similarity">
    <text evidence="3 11">Belongs to the NadD family.</text>
</comment>
<keyword evidence="5 11" id="KW-0808">Transferase</keyword>
<name>A0A1T4X9H7_9GAMM</name>
<comment type="pathway">
    <text evidence="2 11">Cofactor biosynthesis; NAD(+) biosynthesis; deamido-NAD(+) from nicotinate D-ribonucleotide: step 1/1.</text>
</comment>
<evidence type="ECO:0000259" key="12">
    <source>
        <dbReference type="Pfam" id="PF01467"/>
    </source>
</evidence>
<dbReference type="EMBL" id="FUYB01000014">
    <property type="protein sequence ID" value="SKA86129.1"/>
    <property type="molecule type" value="Genomic_DNA"/>
</dbReference>
<keyword evidence="4 11" id="KW-0662">Pyridine nucleotide biosynthesis</keyword>
<dbReference type="STRING" id="92487.SAMN02745130_02678"/>
<dbReference type="NCBIfam" id="NF000839">
    <property type="entry name" value="PRK00071.1-1"/>
    <property type="match status" value="1"/>
</dbReference>
<dbReference type="RefSeq" id="WP_078923131.1">
    <property type="nucleotide sequence ID" value="NZ_FUYB01000014.1"/>
</dbReference>
<dbReference type="PANTHER" id="PTHR39321:SF3">
    <property type="entry name" value="PHOSPHOPANTETHEINE ADENYLYLTRANSFERASE"/>
    <property type="match status" value="1"/>
</dbReference>
<keyword evidence="8 11" id="KW-0067">ATP-binding</keyword>
<evidence type="ECO:0000313" key="14">
    <source>
        <dbReference type="Proteomes" id="UP000190460"/>
    </source>
</evidence>
<dbReference type="InterPro" id="IPR005248">
    <property type="entry name" value="NadD/NMNAT"/>
</dbReference>
<dbReference type="InterPro" id="IPR004821">
    <property type="entry name" value="Cyt_trans-like"/>
</dbReference>
<evidence type="ECO:0000256" key="7">
    <source>
        <dbReference type="ARBA" id="ARBA00022741"/>
    </source>
</evidence>
<dbReference type="UniPathway" id="UPA00253">
    <property type="reaction ID" value="UER00332"/>
</dbReference>
<evidence type="ECO:0000256" key="9">
    <source>
        <dbReference type="ARBA" id="ARBA00023027"/>
    </source>
</evidence>
<evidence type="ECO:0000256" key="8">
    <source>
        <dbReference type="ARBA" id="ARBA00022840"/>
    </source>
</evidence>
<dbReference type="AlphaFoldDB" id="A0A1T4X9H7"/>
<keyword evidence="7 11" id="KW-0547">Nucleotide-binding</keyword>
<evidence type="ECO:0000256" key="1">
    <source>
        <dbReference type="ARBA" id="ARBA00002324"/>
    </source>
</evidence>
<dbReference type="GO" id="GO:0005524">
    <property type="term" value="F:ATP binding"/>
    <property type="evidence" value="ECO:0007669"/>
    <property type="project" value="UniProtKB-KW"/>
</dbReference>
<dbReference type="NCBIfam" id="TIGR00482">
    <property type="entry name" value="nicotinate (nicotinamide) nucleotide adenylyltransferase"/>
    <property type="match status" value="1"/>
</dbReference>
<keyword evidence="14" id="KW-1185">Reference proteome</keyword>
<comment type="function">
    <text evidence="1 11">Catalyzes the reversible adenylation of nicotinate mononucleotide (NaMN) to nicotinic acid adenine dinucleotide (NaAD).</text>
</comment>
<dbReference type="NCBIfam" id="TIGR00125">
    <property type="entry name" value="cyt_tran_rel"/>
    <property type="match status" value="1"/>
</dbReference>
<dbReference type="OrthoDB" id="5295945at2"/>
<evidence type="ECO:0000256" key="4">
    <source>
        <dbReference type="ARBA" id="ARBA00022642"/>
    </source>
</evidence>
<dbReference type="GO" id="GO:0009435">
    <property type="term" value="P:NAD+ biosynthetic process"/>
    <property type="evidence" value="ECO:0007669"/>
    <property type="project" value="UniProtKB-UniRule"/>
</dbReference>
<evidence type="ECO:0000256" key="6">
    <source>
        <dbReference type="ARBA" id="ARBA00022695"/>
    </source>
</evidence>
<evidence type="ECO:0000256" key="11">
    <source>
        <dbReference type="HAMAP-Rule" id="MF_00244"/>
    </source>
</evidence>
<accession>A0A1T4X9H7</accession>
<dbReference type="Gene3D" id="3.40.50.620">
    <property type="entry name" value="HUPs"/>
    <property type="match status" value="1"/>
</dbReference>
<comment type="catalytic activity">
    <reaction evidence="10 11">
        <text>nicotinate beta-D-ribonucleotide + ATP + H(+) = deamido-NAD(+) + diphosphate</text>
        <dbReference type="Rhea" id="RHEA:22860"/>
        <dbReference type="ChEBI" id="CHEBI:15378"/>
        <dbReference type="ChEBI" id="CHEBI:30616"/>
        <dbReference type="ChEBI" id="CHEBI:33019"/>
        <dbReference type="ChEBI" id="CHEBI:57502"/>
        <dbReference type="ChEBI" id="CHEBI:58437"/>
        <dbReference type="EC" id="2.7.7.18"/>
    </reaction>
</comment>
<dbReference type="Pfam" id="PF01467">
    <property type="entry name" value="CTP_transf_like"/>
    <property type="match status" value="1"/>
</dbReference>
<dbReference type="HAMAP" id="MF_00244">
    <property type="entry name" value="NaMN_adenylyltr"/>
    <property type="match status" value="1"/>
</dbReference>
<dbReference type="Proteomes" id="UP000190460">
    <property type="component" value="Unassembled WGS sequence"/>
</dbReference>
<dbReference type="SUPFAM" id="SSF52374">
    <property type="entry name" value="Nucleotidylyl transferase"/>
    <property type="match status" value="1"/>
</dbReference>
<keyword evidence="9 11" id="KW-0520">NAD</keyword>
<evidence type="ECO:0000256" key="10">
    <source>
        <dbReference type="ARBA" id="ARBA00048721"/>
    </source>
</evidence>
<feature type="domain" description="Cytidyltransferase-like" evidence="12">
    <location>
        <begin position="4"/>
        <end position="178"/>
    </location>
</feature>
<dbReference type="NCBIfam" id="NF000840">
    <property type="entry name" value="PRK00071.1-3"/>
    <property type="match status" value="1"/>
</dbReference>
<evidence type="ECO:0000256" key="3">
    <source>
        <dbReference type="ARBA" id="ARBA00009014"/>
    </source>
</evidence>
<evidence type="ECO:0000256" key="2">
    <source>
        <dbReference type="ARBA" id="ARBA00005019"/>
    </source>
</evidence>
<keyword evidence="6 11" id="KW-0548">Nucleotidyltransferase</keyword>
<evidence type="ECO:0000256" key="5">
    <source>
        <dbReference type="ARBA" id="ARBA00022679"/>
    </source>
</evidence>